<dbReference type="PROSITE" id="PS51698">
    <property type="entry name" value="U_BOX"/>
    <property type="match status" value="1"/>
</dbReference>
<keyword evidence="2" id="KW-0808">Transferase</keyword>
<dbReference type="EMBL" id="CAMGYJ010000010">
    <property type="protein sequence ID" value="CAI0552319.1"/>
    <property type="molecule type" value="Genomic_DNA"/>
</dbReference>
<feature type="compositionally biased region" description="Acidic residues" evidence="3">
    <location>
        <begin position="109"/>
        <end position="133"/>
    </location>
</feature>
<dbReference type="AlphaFoldDB" id="A0AAV0R4F3"/>
<dbReference type="Gene3D" id="3.30.40.10">
    <property type="entry name" value="Zinc/RING finger domain, C3HC4 (zinc finger)"/>
    <property type="match status" value="1"/>
</dbReference>
<organism evidence="5 6">
    <name type="scientific">Linum tenue</name>
    <dbReference type="NCBI Taxonomy" id="586396"/>
    <lineage>
        <taxon>Eukaryota</taxon>
        <taxon>Viridiplantae</taxon>
        <taxon>Streptophyta</taxon>
        <taxon>Embryophyta</taxon>
        <taxon>Tracheophyta</taxon>
        <taxon>Spermatophyta</taxon>
        <taxon>Magnoliopsida</taxon>
        <taxon>eudicotyledons</taxon>
        <taxon>Gunneridae</taxon>
        <taxon>Pentapetalae</taxon>
        <taxon>rosids</taxon>
        <taxon>fabids</taxon>
        <taxon>Malpighiales</taxon>
        <taxon>Linaceae</taxon>
        <taxon>Linum</taxon>
    </lineage>
</organism>
<feature type="region of interest" description="Disordered" evidence="3">
    <location>
        <begin position="352"/>
        <end position="380"/>
    </location>
</feature>
<feature type="compositionally biased region" description="Low complexity" evidence="3">
    <location>
        <begin position="153"/>
        <end position="162"/>
    </location>
</feature>
<evidence type="ECO:0000259" key="4">
    <source>
        <dbReference type="PROSITE" id="PS51698"/>
    </source>
</evidence>
<sequence length="477" mass="51233">MSSDDMPLVSSQNGLNSQLLYREDPLRFSSQRRLGDPGPKTRELAGFIDDKLFSSSSSPAATNRYFSSSSPATHHHQGPPAFARNVSAAARSPSGDRHWSVQGNRASGDDDSGEEEEDDYDDEEDDEMEDDEEVGGRDGDHHGSTGAGGIVGGIDISSGRVGNNKHSGTDDGKTIEGDNIHSGGNDLRSKMGNGNGKAKDFSICGSSEAVVVNKDGGGSRGLGQNANAGVTVADRDGEMYYSQYLPTADGSGGGGKDIGVDNSFGGFNGRKDGSSLSNGSGDSLRAILSDPVTGALMEDAVILPCGHSFGTGGVQHIMRMKSCYSCSRPVSEESVSPNLALRAAVQAYQREEDLQSYRSPKRRRERFEQERGSYDDPNTMDPLRGRGVQFPFAVTDRVIIKVFLIIIELNMDQGNKRTPERFVGREAVVTTQCLNGWYVVKTLDNAESVKLQYRSLAKVSDDASSSRISSKMTPNWI</sequence>
<evidence type="ECO:0000256" key="2">
    <source>
        <dbReference type="ARBA" id="ARBA00022679"/>
    </source>
</evidence>
<dbReference type="InterPro" id="IPR003613">
    <property type="entry name" value="Ubox_domain"/>
</dbReference>
<dbReference type="PANTHER" id="PTHR33644">
    <property type="entry name" value="U-BOX DOMAIN-CONTAINING PROTEIN 62-RELATED"/>
    <property type="match status" value="1"/>
</dbReference>
<feature type="compositionally biased region" description="Basic and acidic residues" evidence="3">
    <location>
        <begin position="33"/>
        <end position="52"/>
    </location>
</feature>
<feature type="compositionally biased region" description="Polar residues" evidence="3">
    <location>
        <begin position="53"/>
        <end position="72"/>
    </location>
</feature>
<comment type="caution">
    <text evidence="5">The sequence shown here is derived from an EMBL/GenBank/DDBJ whole genome shotgun (WGS) entry which is preliminary data.</text>
</comment>
<comment type="pathway">
    <text evidence="1">Protein modification; protein ubiquitination.</text>
</comment>
<feature type="compositionally biased region" description="Polar residues" evidence="3">
    <location>
        <begin position="1"/>
        <end position="19"/>
    </location>
</feature>
<dbReference type="SUPFAM" id="SSF57850">
    <property type="entry name" value="RING/U-box"/>
    <property type="match status" value="1"/>
</dbReference>
<gene>
    <name evidence="5" type="ORF">LITE_LOCUS46376</name>
</gene>
<dbReference type="GO" id="GO:0016567">
    <property type="term" value="P:protein ubiquitination"/>
    <property type="evidence" value="ECO:0007669"/>
    <property type="project" value="InterPro"/>
</dbReference>
<proteinExistence type="predicted"/>
<protein>
    <recommendedName>
        <fullName evidence="4">U-box domain-containing protein</fullName>
    </recommendedName>
</protein>
<feature type="domain" description="U-box" evidence="4">
    <location>
        <begin position="283"/>
        <end position="355"/>
    </location>
</feature>
<evidence type="ECO:0000256" key="3">
    <source>
        <dbReference type="SAM" id="MobiDB-lite"/>
    </source>
</evidence>
<evidence type="ECO:0000313" key="6">
    <source>
        <dbReference type="Proteomes" id="UP001154282"/>
    </source>
</evidence>
<feature type="compositionally biased region" description="Basic and acidic residues" evidence="3">
    <location>
        <begin position="365"/>
        <end position="374"/>
    </location>
</feature>
<accession>A0AAV0R4F3</accession>
<evidence type="ECO:0000313" key="5">
    <source>
        <dbReference type="EMBL" id="CAI0552319.1"/>
    </source>
</evidence>
<evidence type="ECO:0000256" key="1">
    <source>
        <dbReference type="ARBA" id="ARBA00004906"/>
    </source>
</evidence>
<feature type="compositionally biased region" description="Basic and acidic residues" evidence="3">
    <location>
        <begin position="167"/>
        <end position="179"/>
    </location>
</feature>
<keyword evidence="6" id="KW-1185">Reference proteome</keyword>
<dbReference type="PANTHER" id="PTHR33644:SF5">
    <property type="entry name" value="U-BOX DOMAIN-CONTAINING PROTEIN 62"/>
    <property type="match status" value="1"/>
</dbReference>
<dbReference type="Pfam" id="PF23112">
    <property type="entry name" value="PUB62-63_C"/>
    <property type="match status" value="1"/>
</dbReference>
<dbReference type="Proteomes" id="UP001154282">
    <property type="component" value="Unassembled WGS sequence"/>
</dbReference>
<name>A0AAV0R4F3_9ROSI</name>
<reference evidence="5" key="1">
    <citation type="submission" date="2022-08" db="EMBL/GenBank/DDBJ databases">
        <authorList>
            <person name="Gutierrez-Valencia J."/>
        </authorList>
    </citation>
    <scope>NUCLEOTIDE SEQUENCE</scope>
</reference>
<feature type="compositionally biased region" description="Basic and acidic residues" evidence="3">
    <location>
        <begin position="134"/>
        <end position="143"/>
    </location>
</feature>
<dbReference type="GO" id="GO:0004842">
    <property type="term" value="F:ubiquitin-protein transferase activity"/>
    <property type="evidence" value="ECO:0007669"/>
    <property type="project" value="InterPro"/>
</dbReference>
<dbReference type="InterPro" id="IPR013083">
    <property type="entry name" value="Znf_RING/FYVE/PHD"/>
</dbReference>
<dbReference type="InterPro" id="IPR057649">
    <property type="entry name" value="PUB62-63_C"/>
</dbReference>
<feature type="region of interest" description="Disordered" evidence="3">
    <location>
        <begin position="1"/>
        <end position="193"/>
    </location>
</feature>